<dbReference type="RefSeq" id="WP_349803977.1">
    <property type="nucleotide sequence ID" value="NZ_JBEGDP010000003.1"/>
</dbReference>
<proteinExistence type="predicted"/>
<dbReference type="Proteomes" id="UP001482520">
    <property type="component" value="Unassembled WGS sequence"/>
</dbReference>
<sequence>MLLPHALTLAQARSYLAALADQASTIDASSAYERVLIELDRVHGDECPSAGTEELTEDRAILLAVATSALEELEQYGVDPLTVELIIAMLEDAYALDGT</sequence>
<evidence type="ECO:0000313" key="1">
    <source>
        <dbReference type="EMBL" id="MEQ7846648.1"/>
    </source>
</evidence>
<dbReference type="EMBL" id="JBEGDP010000003">
    <property type="protein sequence ID" value="MEQ7846648.1"/>
    <property type="molecule type" value="Genomic_DNA"/>
</dbReference>
<keyword evidence="2" id="KW-1185">Reference proteome</keyword>
<accession>A0ABV1NVW1</accession>
<reference evidence="1 2" key="1">
    <citation type="submission" date="2024-02" db="EMBL/GenBank/DDBJ databases">
        <title>Full genome sequence of Nocardioides kribbensis.</title>
        <authorList>
            <person name="Poletto B.L."/>
            <person name="Silva G."/>
            <person name="Galante D."/>
            <person name="Campos K.R."/>
            <person name="Santos M.B.N."/>
            <person name="Sacchi C.T."/>
        </authorList>
    </citation>
    <scope>NUCLEOTIDE SEQUENCE [LARGE SCALE GENOMIC DNA]</scope>
    <source>
        <strain evidence="1 2">O4R</strain>
    </source>
</reference>
<protein>
    <submittedName>
        <fullName evidence="1">Uncharacterized protein</fullName>
    </submittedName>
</protein>
<name>A0ABV1NVW1_9ACTN</name>
<evidence type="ECO:0000313" key="2">
    <source>
        <dbReference type="Proteomes" id="UP001482520"/>
    </source>
</evidence>
<gene>
    <name evidence="1" type="ORF">V6R90_05100</name>
</gene>
<organism evidence="1 2">
    <name type="scientific">Nocardioides kribbensis</name>
    <dbReference type="NCBI Taxonomy" id="305517"/>
    <lineage>
        <taxon>Bacteria</taxon>
        <taxon>Bacillati</taxon>
        <taxon>Actinomycetota</taxon>
        <taxon>Actinomycetes</taxon>
        <taxon>Propionibacteriales</taxon>
        <taxon>Nocardioidaceae</taxon>
        <taxon>Nocardioides</taxon>
    </lineage>
</organism>
<comment type="caution">
    <text evidence="1">The sequence shown here is derived from an EMBL/GenBank/DDBJ whole genome shotgun (WGS) entry which is preliminary data.</text>
</comment>